<dbReference type="PROSITE" id="PS00036">
    <property type="entry name" value="BZIP_BASIC"/>
    <property type="match status" value="1"/>
</dbReference>
<dbReference type="InterPro" id="IPR004826">
    <property type="entry name" value="bZIP_Maf"/>
</dbReference>
<keyword evidence="3" id="KW-0010">Activator</keyword>
<feature type="region of interest" description="Disordered" evidence="6">
    <location>
        <begin position="631"/>
        <end position="683"/>
    </location>
</feature>
<evidence type="ECO:0000256" key="5">
    <source>
        <dbReference type="ARBA" id="ARBA00023242"/>
    </source>
</evidence>
<dbReference type="GO" id="GO:0000978">
    <property type="term" value="F:RNA polymerase II cis-regulatory region sequence-specific DNA binding"/>
    <property type="evidence" value="ECO:0007669"/>
    <property type="project" value="InterPro"/>
</dbReference>
<accession>A0A9Q0RQ40</accession>
<dbReference type="Pfam" id="PF03131">
    <property type="entry name" value="bZIP_Maf"/>
    <property type="match status" value="1"/>
</dbReference>
<feature type="signal peptide" evidence="7">
    <location>
        <begin position="1"/>
        <end position="19"/>
    </location>
</feature>
<comment type="caution">
    <text evidence="9">The sequence shown here is derived from an EMBL/GenBank/DDBJ whole genome shotgun (WGS) entry which is preliminary data.</text>
</comment>
<keyword evidence="10" id="KW-1185">Reference proteome</keyword>
<dbReference type="PANTHER" id="PTHR24411:SF55">
    <property type="entry name" value="SEGMENTATION PROTEIN CAP'N'COLLAR"/>
    <property type="match status" value="1"/>
</dbReference>
<dbReference type="GO" id="GO:0000981">
    <property type="term" value="F:DNA-binding transcription factor activity, RNA polymerase II-specific"/>
    <property type="evidence" value="ECO:0007669"/>
    <property type="project" value="TreeGrafter"/>
</dbReference>
<dbReference type="InterPro" id="IPR047167">
    <property type="entry name" value="NFE2-like"/>
</dbReference>
<protein>
    <recommendedName>
        <fullName evidence="8">BZIP domain-containing protein</fullName>
    </recommendedName>
</protein>
<keyword evidence="2" id="KW-0238">DNA-binding</keyword>
<feature type="chain" id="PRO_5040255282" description="BZIP domain-containing protein" evidence="7">
    <location>
        <begin position="20"/>
        <end position="879"/>
    </location>
</feature>
<evidence type="ECO:0000256" key="6">
    <source>
        <dbReference type="SAM" id="MobiDB-lite"/>
    </source>
</evidence>
<feature type="domain" description="BZIP" evidence="8">
    <location>
        <begin position="728"/>
        <end position="777"/>
    </location>
</feature>
<name>A0A9Q0RQ40_BLOTA</name>
<feature type="compositionally biased region" description="Low complexity" evidence="6">
    <location>
        <begin position="429"/>
        <end position="439"/>
    </location>
</feature>
<feature type="compositionally biased region" description="Low complexity" evidence="6">
    <location>
        <begin position="654"/>
        <end position="669"/>
    </location>
</feature>
<feature type="compositionally biased region" description="Basic and acidic residues" evidence="6">
    <location>
        <begin position="634"/>
        <end position="650"/>
    </location>
</feature>
<organism evidence="9 10">
    <name type="scientific">Blomia tropicalis</name>
    <name type="common">Mite</name>
    <dbReference type="NCBI Taxonomy" id="40697"/>
    <lineage>
        <taxon>Eukaryota</taxon>
        <taxon>Metazoa</taxon>
        <taxon>Ecdysozoa</taxon>
        <taxon>Arthropoda</taxon>
        <taxon>Chelicerata</taxon>
        <taxon>Arachnida</taxon>
        <taxon>Acari</taxon>
        <taxon>Acariformes</taxon>
        <taxon>Sarcoptiformes</taxon>
        <taxon>Astigmata</taxon>
        <taxon>Glycyphagoidea</taxon>
        <taxon>Echimyopodidae</taxon>
        <taxon>Blomia</taxon>
    </lineage>
</organism>
<dbReference type="GO" id="GO:0005634">
    <property type="term" value="C:nucleus"/>
    <property type="evidence" value="ECO:0007669"/>
    <property type="project" value="TreeGrafter"/>
</dbReference>
<dbReference type="Gene3D" id="1.10.880.10">
    <property type="entry name" value="Transcription factor, Skn-1-like, DNA-binding domain"/>
    <property type="match status" value="1"/>
</dbReference>
<dbReference type="SMART" id="SM00338">
    <property type="entry name" value="BRLZ"/>
    <property type="match status" value="1"/>
</dbReference>
<evidence type="ECO:0000313" key="10">
    <source>
        <dbReference type="Proteomes" id="UP001142055"/>
    </source>
</evidence>
<feature type="region of interest" description="Disordered" evidence="6">
    <location>
        <begin position="358"/>
        <end position="379"/>
    </location>
</feature>
<feature type="compositionally biased region" description="Low complexity" evidence="6">
    <location>
        <begin position="482"/>
        <end position="498"/>
    </location>
</feature>
<keyword evidence="4" id="KW-0804">Transcription</keyword>
<keyword evidence="7" id="KW-0732">Signal</keyword>
<dbReference type="PROSITE" id="PS50217">
    <property type="entry name" value="BZIP"/>
    <property type="match status" value="1"/>
</dbReference>
<keyword evidence="5" id="KW-0539">Nucleus</keyword>
<feature type="region of interest" description="Disordered" evidence="6">
    <location>
        <begin position="415"/>
        <end position="509"/>
    </location>
</feature>
<evidence type="ECO:0000256" key="4">
    <source>
        <dbReference type="ARBA" id="ARBA00023163"/>
    </source>
</evidence>
<evidence type="ECO:0000256" key="2">
    <source>
        <dbReference type="ARBA" id="ARBA00023125"/>
    </source>
</evidence>
<gene>
    <name evidence="9" type="ORF">RDWZM_002653</name>
</gene>
<dbReference type="InterPro" id="IPR008917">
    <property type="entry name" value="TF_DNA-bd_sf"/>
</dbReference>
<sequence length="879" mass="98320">MHKKTSLTELFYLTLLITALRPPDHQLIGNRHRHRERIWRANSSDTLGSILIEDICLNSRNHGSNGWLPNFKQNSPLLAETNQVLDYINSLGRYGDPLPFSSNLFAYPMSNGHSEYAADLAPLIAEDIPQLDGSQSPIFNLSNLYEEDILSEFDSLQLSPYNETNFDIGDLNEVSFDENGLLFDNEVETIFFDEELDRTTVTASNVGSINESNTNFTNANEIEDANRFLSSTLDVDQLLTDGSVMFPTMNDSNDGDVNDLFGELELLLANETDSYGQEWAPSTHQTTNFYSATDETGIPSNGDYPLYPDSVVHHGPCSTIYDTTSTNTNPINSFPNSNFSAVLYSSLTTLSNGNEHLSSAATASVPPTTTTSVDPHHQQQSIYNSSDISDIAYMSNVSSSDCYYNGYLSDEIADPNHHQLGTYGPYNGQPQQQQQQQQPQPQPPSGTFTANSVQAPNSNQFQTPTNTASTTNGEDCFDKSSDSAVSSMSSDRVQSFSDNEWAETSSESSYNGEVVLSDYSAHNNPENDKSGHKSSAQKKYRLYGKNGNKNGELVKTQPIVNGTTGQNGQEYFYDYNGHSGFTVGYPVDPNYEQMNYYQTIVGHNHTYAQPQPTTPTIEVVTPQLDSTIISTENWNHEPLENNIVKKESEQPVRSSTKSSTPKKQTQHHQQTNEEFAEMMRKDPHLNRDEKRARALKIPISTQDIINLPIDEFNERLTKYELTEIQLSLIRDIRRRGKNKVAAQNCRKRKLDQIMGLQSEVDNMFNHKNSLEAQYNQLLMLRELARDKYTKLYQFVIESSSSRQSFFDVRGSPPDFPDRDASNSTIEMQPINHDSLMGQSFVMLSSNITASTSTAIAVDGPGVHQTSFGHHSSNEFVKPE</sequence>
<dbReference type="AlphaFoldDB" id="A0A9Q0RQ40"/>
<evidence type="ECO:0000256" key="3">
    <source>
        <dbReference type="ARBA" id="ARBA00023159"/>
    </source>
</evidence>
<evidence type="ECO:0000313" key="9">
    <source>
        <dbReference type="EMBL" id="KAJ6224108.1"/>
    </source>
</evidence>
<evidence type="ECO:0000256" key="1">
    <source>
        <dbReference type="ARBA" id="ARBA00023015"/>
    </source>
</evidence>
<dbReference type="Proteomes" id="UP001142055">
    <property type="component" value="Chromosome 1"/>
</dbReference>
<evidence type="ECO:0000259" key="8">
    <source>
        <dbReference type="PROSITE" id="PS50217"/>
    </source>
</evidence>
<dbReference type="PANTHER" id="PTHR24411">
    <property type="entry name" value="NUCLEAR FACTOR ERYTHROID 2-RELATED FACTOR"/>
    <property type="match status" value="1"/>
</dbReference>
<evidence type="ECO:0000256" key="7">
    <source>
        <dbReference type="SAM" id="SignalP"/>
    </source>
</evidence>
<feature type="compositionally biased region" description="Polar residues" evidence="6">
    <location>
        <begin position="445"/>
        <end position="473"/>
    </location>
</feature>
<dbReference type="EMBL" id="JAPWDV010000001">
    <property type="protein sequence ID" value="KAJ6224108.1"/>
    <property type="molecule type" value="Genomic_DNA"/>
</dbReference>
<dbReference type="SUPFAM" id="SSF47454">
    <property type="entry name" value="A DNA-binding domain in eukaryotic transcription factors"/>
    <property type="match status" value="1"/>
</dbReference>
<proteinExistence type="predicted"/>
<dbReference type="OMA" id="QSEVDNM"/>
<dbReference type="CDD" id="cd14698">
    <property type="entry name" value="bZIP_CNC"/>
    <property type="match status" value="1"/>
</dbReference>
<feature type="compositionally biased region" description="Low complexity" evidence="6">
    <location>
        <begin position="358"/>
        <end position="373"/>
    </location>
</feature>
<keyword evidence="1" id="KW-0805">Transcription regulation</keyword>
<dbReference type="FunFam" id="1.10.880.10:FF:000004">
    <property type="entry name" value="Nuclear factor, erythroid 2"/>
    <property type="match status" value="1"/>
</dbReference>
<reference evidence="9" key="1">
    <citation type="submission" date="2022-12" db="EMBL/GenBank/DDBJ databases">
        <title>Genome assemblies of Blomia tropicalis.</title>
        <authorList>
            <person name="Cui Y."/>
        </authorList>
    </citation>
    <scope>NUCLEOTIDE SEQUENCE</scope>
    <source>
        <tissue evidence="9">Adult mites</tissue>
    </source>
</reference>
<dbReference type="InterPro" id="IPR004827">
    <property type="entry name" value="bZIP"/>
</dbReference>